<dbReference type="InterPro" id="IPR013651">
    <property type="entry name" value="ATP-grasp_RimK-type"/>
</dbReference>
<dbReference type="Gene3D" id="3.30.1490.20">
    <property type="entry name" value="ATP-grasp fold, A domain"/>
    <property type="match status" value="1"/>
</dbReference>
<dbReference type="PANTHER" id="PTHR21621">
    <property type="entry name" value="RIBOSOMAL PROTEIN S6 MODIFICATION PROTEIN"/>
    <property type="match status" value="1"/>
</dbReference>
<dbReference type="InterPro" id="IPR013815">
    <property type="entry name" value="ATP_grasp_subdomain_1"/>
</dbReference>
<reference evidence="6 7" key="1">
    <citation type="journal article" date="2015" name="Nature">
        <title>rRNA introns, odd ribosomes, and small enigmatic genomes across a large radiation of phyla.</title>
        <authorList>
            <person name="Brown C.T."/>
            <person name="Hug L.A."/>
            <person name="Thomas B.C."/>
            <person name="Sharon I."/>
            <person name="Castelle C.J."/>
            <person name="Singh A."/>
            <person name="Wilkins M.J."/>
            <person name="Williams K.H."/>
            <person name="Banfield J.F."/>
        </authorList>
    </citation>
    <scope>NUCLEOTIDE SEQUENCE [LARGE SCALE GENOMIC DNA]</scope>
</reference>
<evidence type="ECO:0000256" key="4">
    <source>
        <dbReference type="PROSITE-ProRule" id="PRU00409"/>
    </source>
</evidence>
<keyword evidence="1" id="KW-0479">Metal-binding</keyword>
<organism evidence="6 7">
    <name type="scientific">Candidatus Shapirobacteria bacterium GW2011_GWE1_38_10</name>
    <dbReference type="NCBI Taxonomy" id="1618488"/>
    <lineage>
        <taxon>Bacteria</taxon>
        <taxon>Candidatus Shapironibacteriota</taxon>
    </lineage>
</organism>
<evidence type="ECO:0000256" key="2">
    <source>
        <dbReference type="ARBA" id="ARBA00022741"/>
    </source>
</evidence>
<dbReference type="PANTHER" id="PTHR21621:SF0">
    <property type="entry name" value="BETA-CITRYLGLUTAMATE SYNTHASE B-RELATED"/>
    <property type="match status" value="1"/>
</dbReference>
<feature type="domain" description="ATP-grasp" evidence="5">
    <location>
        <begin position="132"/>
        <end position="316"/>
    </location>
</feature>
<evidence type="ECO:0000256" key="3">
    <source>
        <dbReference type="ARBA" id="ARBA00022840"/>
    </source>
</evidence>
<name>A0A0G0I7N5_9BACT</name>
<dbReference type="SUPFAM" id="SSF56059">
    <property type="entry name" value="Glutathione synthetase ATP-binding domain-like"/>
    <property type="match status" value="1"/>
</dbReference>
<dbReference type="Proteomes" id="UP000034231">
    <property type="component" value="Unassembled WGS sequence"/>
</dbReference>
<dbReference type="Gene3D" id="3.30.470.20">
    <property type="entry name" value="ATP-grasp fold, B domain"/>
    <property type="match status" value="1"/>
</dbReference>
<dbReference type="GO" id="GO:0046872">
    <property type="term" value="F:metal ion binding"/>
    <property type="evidence" value="ECO:0007669"/>
    <property type="project" value="UniProtKB-KW"/>
</dbReference>
<evidence type="ECO:0000259" key="5">
    <source>
        <dbReference type="PROSITE" id="PS50975"/>
    </source>
</evidence>
<dbReference type="GO" id="GO:0016879">
    <property type="term" value="F:ligase activity, forming carbon-nitrogen bonds"/>
    <property type="evidence" value="ECO:0007669"/>
    <property type="project" value="TreeGrafter"/>
</dbReference>
<evidence type="ECO:0000313" key="7">
    <source>
        <dbReference type="Proteomes" id="UP000034231"/>
    </source>
</evidence>
<dbReference type="PROSITE" id="PS50975">
    <property type="entry name" value="ATP_GRASP"/>
    <property type="match status" value="1"/>
</dbReference>
<gene>
    <name evidence="6" type="ORF">US68_C0004G0034</name>
</gene>
<comment type="caution">
    <text evidence="6">The sequence shown here is derived from an EMBL/GenBank/DDBJ whole genome shotgun (WGS) entry which is preliminary data.</text>
</comment>
<keyword evidence="6" id="KW-0436">Ligase</keyword>
<dbReference type="GO" id="GO:0005524">
    <property type="term" value="F:ATP binding"/>
    <property type="evidence" value="ECO:0007669"/>
    <property type="project" value="UniProtKB-UniRule"/>
</dbReference>
<evidence type="ECO:0000313" key="6">
    <source>
        <dbReference type="EMBL" id="KKQ50552.1"/>
    </source>
</evidence>
<dbReference type="NCBIfam" id="TIGR00768">
    <property type="entry name" value="rimK_fam"/>
    <property type="match status" value="1"/>
</dbReference>
<protein>
    <submittedName>
        <fullName evidence="6">Alpha-L-glutamate ligase, RimK family</fullName>
    </submittedName>
</protein>
<dbReference type="InterPro" id="IPR004666">
    <property type="entry name" value="Rp_bS6_RimK/Lys_biosynth_LsyX"/>
</dbReference>
<accession>A0A0G0I7N5</accession>
<dbReference type="GO" id="GO:0005737">
    <property type="term" value="C:cytoplasm"/>
    <property type="evidence" value="ECO:0007669"/>
    <property type="project" value="TreeGrafter"/>
</dbReference>
<sequence length="319" mass="36766">MCRQKLLNIWFHLKNKIMKRKIVTFTMSLRQSQFEVDRLEGEANKMGIEVNRALYRELSFDLKDGAAKVFVRGEELTAENTLGLWFRVAGTRSGKYTEARNLVIRILRGKGVFCVNEKGYLMWTRMGKIAQHGVFLENNIPVVPTMVFYTKEQVLQSKIGEEFGWPVIAKHERGYQGKSVRRFEERKELEKFVRKINEKNVGMFLWQKYLPTKWDIRAVIVDGKAIGGMKRSAVGEEFRSNFSLGGEVEAWKLSDDEIKLAEKVANVCGLDYGGVDIMKDEKGNNYILEINRQCQFQGFEKATGINVAKRVVEMIANKK</sequence>
<keyword evidence="3 4" id="KW-0067">ATP-binding</keyword>
<dbReference type="AlphaFoldDB" id="A0A0G0I7N5"/>
<dbReference type="Pfam" id="PF08443">
    <property type="entry name" value="RimK"/>
    <property type="match status" value="1"/>
</dbReference>
<proteinExistence type="predicted"/>
<dbReference type="EMBL" id="LBTX01000004">
    <property type="protein sequence ID" value="KKQ50552.1"/>
    <property type="molecule type" value="Genomic_DNA"/>
</dbReference>
<dbReference type="InterPro" id="IPR011761">
    <property type="entry name" value="ATP-grasp"/>
</dbReference>
<evidence type="ECO:0000256" key="1">
    <source>
        <dbReference type="ARBA" id="ARBA00022723"/>
    </source>
</evidence>
<keyword evidence="2 4" id="KW-0547">Nucleotide-binding</keyword>